<accession>A0ABT6CE26</accession>
<comment type="caution">
    <text evidence="1">The sequence shown here is derived from an EMBL/GenBank/DDBJ whole genome shotgun (WGS) entry which is preliminary data.</text>
</comment>
<evidence type="ECO:0000313" key="2">
    <source>
        <dbReference type="Proteomes" id="UP001222770"/>
    </source>
</evidence>
<keyword evidence="2" id="KW-1185">Reference proteome</keyword>
<evidence type="ECO:0000313" key="1">
    <source>
        <dbReference type="EMBL" id="MDF8332082.1"/>
    </source>
</evidence>
<protein>
    <recommendedName>
        <fullName evidence="3">Class I SAM-dependent methyltransferase</fullName>
    </recommendedName>
</protein>
<dbReference type="RefSeq" id="WP_277275244.1">
    <property type="nucleotide sequence ID" value="NZ_JAROCY010000002.1"/>
</dbReference>
<gene>
    <name evidence="1" type="ORF">POM99_02610</name>
</gene>
<proteinExistence type="predicted"/>
<organism evidence="1 2">
    <name type="scientific">Novosphingobium cyanobacteriorum</name>
    <dbReference type="NCBI Taxonomy" id="3024215"/>
    <lineage>
        <taxon>Bacteria</taxon>
        <taxon>Pseudomonadati</taxon>
        <taxon>Pseudomonadota</taxon>
        <taxon>Alphaproteobacteria</taxon>
        <taxon>Sphingomonadales</taxon>
        <taxon>Sphingomonadaceae</taxon>
        <taxon>Novosphingobium</taxon>
    </lineage>
</organism>
<dbReference type="Proteomes" id="UP001222770">
    <property type="component" value="Unassembled WGS sequence"/>
</dbReference>
<reference evidence="1 2" key="1">
    <citation type="submission" date="2023-03" db="EMBL/GenBank/DDBJ databases">
        <title>Novosphingobium cyanobacteriorum sp. nov., isolated from a eutrophic reservoir during the Microcystis bloom period.</title>
        <authorList>
            <person name="Kang M."/>
            <person name="Le V."/>
            <person name="Ko S.-R."/>
            <person name="Lee S.-A."/>
            <person name="Ahn C.-Y."/>
        </authorList>
    </citation>
    <scope>NUCLEOTIDE SEQUENCE [LARGE SCALE GENOMIC DNA]</scope>
    <source>
        <strain evidence="1 2">HBC54</strain>
    </source>
</reference>
<dbReference type="EMBL" id="JAROCY010000002">
    <property type="protein sequence ID" value="MDF8332082.1"/>
    <property type="molecule type" value="Genomic_DNA"/>
</dbReference>
<name>A0ABT6CE26_9SPHN</name>
<sequence length="264" mass="30539">MIRYRVEPKPLPKVKAEHLPGVFGEFLDVVDSSIARFEASRNRFDQEKARFYRYLRERVDPVRFGEMQEAQLADAKLRPNSDIVKYIDPTLWFESKLKSARQLNLADRATTEILDIGTGPAHFPVVAEFYGHTVIGSDVPYRTTGQLERGHLYDALAEIYKVRRIPLKVEQFVPLPAFEKRFGLVTAFLAAFNMDADRKPWTIEAWNFFLNDLRDNVLTQNGEVYMSLADDKLTPEVWTYLSERADFATHVSKNIHITDFSRFG</sequence>
<evidence type="ECO:0008006" key="3">
    <source>
        <dbReference type="Google" id="ProtNLM"/>
    </source>
</evidence>